<organism evidence="1 2">
    <name type="scientific">Agrobacterium tumefaciens</name>
    <dbReference type="NCBI Taxonomy" id="358"/>
    <lineage>
        <taxon>Bacteria</taxon>
        <taxon>Pseudomonadati</taxon>
        <taxon>Pseudomonadota</taxon>
        <taxon>Alphaproteobacteria</taxon>
        <taxon>Hyphomicrobiales</taxon>
        <taxon>Rhizobiaceae</taxon>
        <taxon>Rhizobium/Agrobacterium group</taxon>
        <taxon>Agrobacterium</taxon>
        <taxon>Agrobacterium tumefaciens complex</taxon>
    </lineage>
</organism>
<comment type="caution">
    <text evidence="1">The sequence shown here is derived from an EMBL/GenBank/DDBJ whole genome shotgun (WGS) entry which is preliminary data.</text>
</comment>
<dbReference type="AlphaFoldDB" id="A0A176X7E3"/>
<sequence>MSSAQEYGPISSHDLNMLRSLLSDAGFVIDTRSNDPGPLNKATRKIIELFQAGMTDPASLKGEMLFLFGVQKRERVLSRRPLPRYAIQGLPGFGR</sequence>
<proteinExistence type="predicted"/>
<dbReference type="Proteomes" id="UP000077098">
    <property type="component" value="Unassembled WGS sequence"/>
</dbReference>
<accession>A0A176X7E3</accession>
<reference evidence="1 2" key="1">
    <citation type="submission" date="2016-05" db="EMBL/GenBank/DDBJ databases">
        <authorList>
            <person name="Lavstsen T."/>
            <person name="Jespersen J.S."/>
        </authorList>
    </citation>
    <scope>NUCLEOTIDE SEQUENCE [LARGE SCALE GENOMIC DNA]</scope>
    <source>
        <strain evidence="1 2">KCJ1736</strain>
    </source>
</reference>
<dbReference type="EMBL" id="LXPS01000022">
    <property type="protein sequence ID" value="OAE43596.1"/>
    <property type="molecule type" value="Genomic_DNA"/>
</dbReference>
<gene>
    <name evidence="1" type="ORF">A7J57_04845</name>
</gene>
<evidence type="ECO:0000313" key="1">
    <source>
        <dbReference type="EMBL" id="OAE43596.1"/>
    </source>
</evidence>
<protein>
    <submittedName>
        <fullName evidence="1">Uncharacterized protein</fullName>
    </submittedName>
</protein>
<name>A0A176X7E3_AGRTU</name>
<evidence type="ECO:0000313" key="2">
    <source>
        <dbReference type="Proteomes" id="UP000077098"/>
    </source>
</evidence>